<dbReference type="InterPro" id="IPR058240">
    <property type="entry name" value="rSAM_sf"/>
</dbReference>
<dbReference type="eggNOG" id="arCOG01358">
    <property type="taxonomic scope" value="Archaea"/>
</dbReference>
<dbReference type="PROSITE" id="PS51918">
    <property type="entry name" value="RADICAL_SAM"/>
    <property type="match status" value="1"/>
</dbReference>
<dbReference type="InterPro" id="IPR006466">
    <property type="entry name" value="MiaB-like_arc_euk"/>
</dbReference>
<evidence type="ECO:0000259" key="13">
    <source>
        <dbReference type="PROSITE" id="PS51449"/>
    </source>
</evidence>
<dbReference type="InterPro" id="IPR006638">
    <property type="entry name" value="Elp3/MiaA/NifB-like_rSAM"/>
</dbReference>
<dbReference type="SFLD" id="SFLDG01061">
    <property type="entry name" value="methylthiotransferase"/>
    <property type="match status" value="1"/>
</dbReference>
<keyword evidence="4 11" id="KW-0808">Transferase</keyword>
<feature type="domain" description="Radical SAM core" evidence="14">
    <location>
        <begin position="143"/>
        <end position="375"/>
    </location>
</feature>
<evidence type="ECO:0000256" key="6">
    <source>
        <dbReference type="ARBA" id="ARBA00022694"/>
    </source>
</evidence>
<keyword evidence="8 11" id="KW-0408">Iron</keyword>
<accession>L0ACH5</accession>
<comment type="similarity">
    <text evidence="2 11">Belongs to the methylthiotransferase family. CDKAL1 subfamily.</text>
</comment>
<dbReference type="InterPro" id="IPR023404">
    <property type="entry name" value="rSAM_horseshoe"/>
</dbReference>
<dbReference type="SFLD" id="SFLDS00029">
    <property type="entry name" value="Radical_SAM"/>
    <property type="match status" value="1"/>
</dbReference>
<dbReference type="PROSITE" id="PS51449">
    <property type="entry name" value="MTTASE_N"/>
    <property type="match status" value="1"/>
</dbReference>
<sequence length="447" mass="51387">MKASKLYIEGEILKKYYIETFGCALSEFDSSTMDSILSQNGYVKTEYPNDADIIIVNTCAVRLDTEAKIMKRLNEIKNYYGNARLIVSGCLAKARPSFISRVVPNASLVSPQNSTKILDVVKSENKVVLIEGNRDTDFMPTPPIEDSVATIMIEEGCVDNCSFCITKLARQTLKSYKPRVILDTIKKLVEKGVKEIRLTGQDIAAYGLDFNPKFRLDELINIILDKIKGEYRIRIGMMTPDKSIEIIDNLLELYKDERIFKFFHIPVQSGDNNMLKIMNRNYSIEEYKYLHNKIKSKYPNSLFATDIIVGHPGENEEAFQNTVKLVKELRFERVYLAQYSIRPRTKAASMEQVPEVIKKKRSLMLNKVIKEIEEEIYKNYIGKTYEVLITTHGFRENYVVGRLNNYFPVAIKGGDELIGKMALVRINKATYFDLRGEVIEELKVKYM</sequence>
<dbReference type="InParanoid" id="L0ACH5"/>
<dbReference type="SFLD" id="SFLDG01082">
    <property type="entry name" value="B12-binding_domain_containing"/>
    <property type="match status" value="1"/>
</dbReference>
<dbReference type="Pfam" id="PF01938">
    <property type="entry name" value="TRAM"/>
    <property type="match status" value="1"/>
</dbReference>
<dbReference type="GO" id="GO:0051539">
    <property type="term" value="F:4 iron, 4 sulfur cluster binding"/>
    <property type="evidence" value="ECO:0007669"/>
    <property type="project" value="UniProtKB-UniRule"/>
</dbReference>
<dbReference type="NCBIfam" id="TIGR00089">
    <property type="entry name" value="MiaB/RimO family radical SAM methylthiotransferase"/>
    <property type="match status" value="1"/>
</dbReference>
<gene>
    <name evidence="15" type="ordered locus">Calag_1401</name>
</gene>
<dbReference type="InterPro" id="IPR013848">
    <property type="entry name" value="Methylthiotransferase_N"/>
</dbReference>
<dbReference type="Gene3D" id="3.40.50.12160">
    <property type="entry name" value="Methylthiotransferase, N-terminal domain"/>
    <property type="match status" value="1"/>
</dbReference>
<dbReference type="PANTHER" id="PTHR11918:SF45">
    <property type="entry name" value="THREONYLCARBAMOYLADENOSINE TRNA METHYLTHIOTRANSFERASE"/>
    <property type="match status" value="1"/>
</dbReference>
<feature type="domain" description="MTTase N-terminal" evidence="13">
    <location>
        <begin position="14"/>
        <end position="126"/>
    </location>
</feature>
<organism evidence="15 16">
    <name type="scientific">Caldisphaera lagunensis (strain DSM 15908 / JCM 11604 / ANMR 0165 / IC-154)</name>
    <dbReference type="NCBI Taxonomy" id="1056495"/>
    <lineage>
        <taxon>Archaea</taxon>
        <taxon>Thermoproteota</taxon>
        <taxon>Thermoprotei</taxon>
        <taxon>Acidilobales</taxon>
        <taxon>Caldisphaeraceae</taxon>
        <taxon>Caldisphaera</taxon>
    </lineage>
</organism>
<reference evidence="16" key="1">
    <citation type="submission" date="2012-03" db="EMBL/GenBank/DDBJ databases">
        <title>Complete genome of Caldisphaera lagunensis DSM 15908.</title>
        <authorList>
            <person name="Lucas S."/>
            <person name="Copeland A."/>
            <person name="Lapidus A."/>
            <person name="Glavina del Rio T."/>
            <person name="Dalin E."/>
            <person name="Tice H."/>
            <person name="Bruce D."/>
            <person name="Goodwin L."/>
            <person name="Pitluck S."/>
            <person name="Peters L."/>
            <person name="Mikhailova N."/>
            <person name="Teshima H."/>
            <person name="Kyrpides N."/>
            <person name="Mavromatis K."/>
            <person name="Ivanova N."/>
            <person name="Brettin T."/>
            <person name="Detter J.C."/>
            <person name="Han C."/>
            <person name="Larimer F."/>
            <person name="Land M."/>
            <person name="Hauser L."/>
            <person name="Markowitz V."/>
            <person name="Cheng J.-F."/>
            <person name="Hugenholtz P."/>
            <person name="Woyke T."/>
            <person name="Wu D."/>
            <person name="Spring S."/>
            <person name="Schroeder M."/>
            <person name="Brambilla E."/>
            <person name="Klenk H.-P."/>
            <person name="Eisen J.A."/>
        </authorList>
    </citation>
    <scope>NUCLEOTIDE SEQUENCE [LARGE SCALE GENOMIC DNA]</scope>
    <source>
        <strain evidence="16">DSM 15908 / JCM 11604 / IC-154</strain>
    </source>
</reference>
<evidence type="ECO:0000256" key="5">
    <source>
        <dbReference type="ARBA" id="ARBA00022691"/>
    </source>
</evidence>
<evidence type="ECO:0000256" key="11">
    <source>
        <dbReference type="RuleBase" id="RU368081"/>
    </source>
</evidence>
<comment type="catalytic activity">
    <reaction evidence="10 11">
        <text>N(6)-L-threonylcarbamoyladenosine(37) in tRNA + (sulfur carrier)-SH + AH2 + 2 S-adenosyl-L-methionine = 2-methylsulfanyl-N(6)-L-threonylcarbamoyladenosine(37) in tRNA + (sulfur carrier)-H + 5'-deoxyadenosine + L-methionine + A + S-adenosyl-L-homocysteine + 2 H(+)</text>
        <dbReference type="Rhea" id="RHEA:37075"/>
        <dbReference type="Rhea" id="RHEA-COMP:10163"/>
        <dbReference type="Rhea" id="RHEA-COMP:11092"/>
        <dbReference type="Rhea" id="RHEA-COMP:14737"/>
        <dbReference type="Rhea" id="RHEA-COMP:14739"/>
        <dbReference type="ChEBI" id="CHEBI:13193"/>
        <dbReference type="ChEBI" id="CHEBI:15378"/>
        <dbReference type="ChEBI" id="CHEBI:17319"/>
        <dbReference type="ChEBI" id="CHEBI:17499"/>
        <dbReference type="ChEBI" id="CHEBI:29917"/>
        <dbReference type="ChEBI" id="CHEBI:57844"/>
        <dbReference type="ChEBI" id="CHEBI:57856"/>
        <dbReference type="ChEBI" id="CHEBI:59789"/>
        <dbReference type="ChEBI" id="CHEBI:64428"/>
        <dbReference type="ChEBI" id="CHEBI:74418"/>
        <dbReference type="ChEBI" id="CHEBI:74420"/>
        <dbReference type="EC" id="2.8.4.5"/>
    </reaction>
</comment>
<protein>
    <recommendedName>
        <fullName evidence="11">tRNA-t(6)A37 methylthiotransferase</fullName>
        <ecNumber evidence="11">2.8.4.5</ecNumber>
    </recommendedName>
</protein>
<name>L0ACH5_CALLD</name>
<feature type="domain" description="TRAM" evidence="12">
    <location>
        <begin position="378"/>
        <end position="440"/>
    </location>
</feature>
<dbReference type="InterPro" id="IPR002792">
    <property type="entry name" value="TRAM_dom"/>
</dbReference>
<dbReference type="Proteomes" id="UP000010469">
    <property type="component" value="Chromosome"/>
</dbReference>
<evidence type="ECO:0000256" key="9">
    <source>
        <dbReference type="ARBA" id="ARBA00023014"/>
    </source>
</evidence>
<dbReference type="EC" id="2.8.4.5" evidence="11"/>
<keyword evidence="7 11" id="KW-0479">Metal-binding</keyword>
<evidence type="ECO:0000259" key="14">
    <source>
        <dbReference type="PROSITE" id="PS51918"/>
    </source>
</evidence>
<comment type="function">
    <text evidence="1 11">Catalyzes the methylthiolation of N6-threonylcarbamoyladenosine (t(6)A), leading to the formation of 2-methylthio-N6-threonylcarbamoyladenosine (ms(2)t(6)A) at position 37 in tRNAs that read codons beginning with adenine.</text>
</comment>
<evidence type="ECO:0000256" key="3">
    <source>
        <dbReference type="ARBA" id="ARBA00022485"/>
    </source>
</evidence>
<proteinExistence type="inferred from homology"/>
<evidence type="ECO:0000256" key="8">
    <source>
        <dbReference type="ARBA" id="ARBA00023004"/>
    </source>
</evidence>
<dbReference type="InterPro" id="IPR007197">
    <property type="entry name" value="rSAM"/>
</dbReference>
<dbReference type="NCBIfam" id="TIGR01578">
    <property type="entry name" value="MiaB-like-B"/>
    <property type="match status" value="1"/>
</dbReference>
<dbReference type="STRING" id="1056495.Calag_1401"/>
<dbReference type="InterPro" id="IPR005839">
    <property type="entry name" value="Methylthiotransferase"/>
</dbReference>
<keyword evidence="16" id="KW-1185">Reference proteome</keyword>
<keyword evidence="6 11" id="KW-0819">tRNA processing</keyword>
<dbReference type="GO" id="GO:0035598">
    <property type="term" value="F:tRNA (N(6)-L-threonylcarbamoyladenosine(37)-C(2))-methylthiotransferase activity"/>
    <property type="evidence" value="ECO:0007669"/>
    <property type="project" value="UniProtKB-UniRule"/>
</dbReference>
<dbReference type="Gene3D" id="3.80.30.20">
    <property type="entry name" value="tm_1862 like domain"/>
    <property type="match status" value="1"/>
</dbReference>
<dbReference type="HOGENOM" id="CLU_018697_4_2_2"/>
<dbReference type="FunCoup" id="L0ACH5">
    <property type="interactions" value="234"/>
</dbReference>
<dbReference type="InterPro" id="IPR038135">
    <property type="entry name" value="Methylthiotransferase_N_sf"/>
</dbReference>
<dbReference type="PANTHER" id="PTHR11918">
    <property type="entry name" value="RADICAL SAM PROTEINS"/>
    <property type="match status" value="1"/>
</dbReference>
<dbReference type="EMBL" id="CP003378">
    <property type="protein sequence ID" value="AFZ71109.1"/>
    <property type="molecule type" value="Genomic_DNA"/>
</dbReference>
<evidence type="ECO:0000259" key="12">
    <source>
        <dbReference type="PROSITE" id="PS50926"/>
    </source>
</evidence>
<dbReference type="Pfam" id="PF00919">
    <property type="entry name" value="UPF0004"/>
    <property type="match status" value="1"/>
</dbReference>
<dbReference type="SMART" id="SM00729">
    <property type="entry name" value="Elp3"/>
    <property type="match status" value="1"/>
</dbReference>
<keyword evidence="5 11" id="KW-0949">S-adenosyl-L-methionine</keyword>
<dbReference type="Pfam" id="PF04055">
    <property type="entry name" value="Radical_SAM"/>
    <property type="match status" value="1"/>
</dbReference>
<evidence type="ECO:0000256" key="2">
    <source>
        <dbReference type="ARBA" id="ARBA00008616"/>
    </source>
</evidence>
<evidence type="ECO:0000313" key="15">
    <source>
        <dbReference type="EMBL" id="AFZ71109.1"/>
    </source>
</evidence>
<keyword evidence="9 11" id="KW-0411">Iron-sulfur</keyword>
<dbReference type="FunFam" id="3.40.50.12160:FF:000003">
    <property type="entry name" value="CDK5 regulatory subunit-associated protein 1"/>
    <property type="match status" value="1"/>
</dbReference>
<dbReference type="FunFam" id="3.80.30.20:FF:000002">
    <property type="entry name" value="threonylcarbamoyladenosine tRNA methylthiotransferase isoform X2"/>
    <property type="match status" value="1"/>
</dbReference>
<dbReference type="AlphaFoldDB" id="L0ACH5"/>
<evidence type="ECO:0000313" key="16">
    <source>
        <dbReference type="Proteomes" id="UP000010469"/>
    </source>
</evidence>
<evidence type="ECO:0000256" key="1">
    <source>
        <dbReference type="ARBA" id="ARBA00002399"/>
    </source>
</evidence>
<evidence type="ECO:0000256" key="7">
    <source>
        <dbReference type="ARBA" id="ARBA00022723"/>
    </source>
</evidence>
<evidence type="ECO:0000256" key="4">
    <source>
        <dbReference type="ARBA" id="ARBA00022679"/>
    </source>
</evidence>
<dbReference type="KEGG" id="clg:Calag_1401"/>
<dbReference type="GO" id="GO:0046872">
    <property type="term" value="F:metal ion binding"/>
    <property type="evidence" value="ECO:0007669"/>
    <property type="project" value="UniProtKB-UniRule"/>
</dbReference>
<evidence type="ECO:0000256" key="10">
    <source>
        <dbReference type="ARBA" id="ARBA00051661"/>
    </source>
</evidence>
<comment type="cofactor">
    <cofactor evidence="11">
        <name>[4Fe-4S] cluster</name>
        <dbReference type="ChEBI" id="CHEBI:49883"/>
    </cofactor>
    <text evidence="11">Binds 1 or 2 [4Fe-4S] cluster. One cluster is coordinated with 3 cysteines and an exchangeable S-adenosyl-L-methionine.</text>
</comment>
<keyword evidence="3 11" id="KW-0004">4Fe-4S</keyword>
<dbReference type="PROSITE" id="PS50926">
    <property type="entry name" value="TRAM"/>
    <property type="match status" value="1"/>
</dbReference>
<dbReference type="SUPFAM" id="SSF102114">
    <property type="entry name" value="Radical SAM enzymes"/>
    <property type="match status" value="1"/>
</dbReference>